<dbReference type="GO" id="GO:0046872">
    <property type="term" value="F:metal ion binding"/>
    <property type="evidence" value="ECO:0007669"/>
    <property type="project" value="UniProtKB-KW"/>
</dbReference>
<dbReference type="GO" id="GO:0005975">
    <property type="term" value="P:carbohydrate metabolic process"/>
    <property type="evidence" value="ECO:0007669"/>
    <property type="project" value="InterPro"/>
</dbReference>
<evidence type="ECO:0000256" key="9">
    <source>
        <dbReference type="ARBA" id="ARBA00022801"/>
    </source>
</evidence>
<keyword evidence="10 16" id="KW-0862">Zinc</keyword>
<dbReference type="EMBL" id="FSRO01000001">
    <property type="protein sequence ID" value="SIO15261.1"/>
    <property type="molecule type" value="Genomic_DNA"/>
</dbReference>
<evidence type="ECO:0000256" key="3">
    <source>
        <dbReference type="ARBA" id="ARBA00001947"/>
    </source>
</evidence>
<dbReference type="InterPro" id="IPR023214">
    <property type="entry name" value="HAD_sf"/>
</dbReference>
<evidence type="ECO:0000256" key="13">
    <source>
        <dbReference type="ARBA" id="ARBA00061616"/>
    </source>
</evidence>
<dbReference type="AlphaFoldDB" id="A0A1N6H618"/>
<dbReference type="PIRSF" id="PIRSF004682">
    <property type="entry name" value="GmhB"/>
    <property type="match status" value="1"/>
</dbReference>
<dbReference type="STRING" id="44575.SAMN05216419_10154"/>
<evidence type="ECO:0000256" key="10">
    <source>
        <dbReference type="ARBA" id="ARBA00022833"/>
    </source>
</evidence>
<keyword evidence="18" id="KW-1185">Reference proteome</keyword>
<dbReference type="Proteomes" id="UP000185062">
    <property type="component" value="Unassembled WGS sequence"/>
</dbReference>
<name>A0A1N6H618_9PROT</name>
<dbReference type="SUPFAM" id="SSF56784">
    <property type="entry name" value="HAD-like"/>
    <property type="match status" value="1"/>
</dbReference>
<comment type="subunit">
    <text evidence="6">Monomer.</text>
</comment>
<feature type="site" description="Stabilizes the phosphoryl group" evidence="15">
    <location>
        <position position="50"/>
    </location>
</feature>
<dbReference type="eggNOG" id="COG0241">
    <property type="taxonomic scope" value="Bacteria"/>
</dbReference>
<feature type="binding site" evidence="16">
    <location>
        <position position="91"/>
    </location>
    <ligand>
        <name>Zn(2+)</name>
        <dbReference type="ChEBI" id="CHEBI:29105"/>
    </ligand>
</feature>
<dbReference type="NCBIfam" id="TIGR01662">
    <property type="entry name" value="HAD-SF-IIIA"/>
    <property type="match status" value="1"/>
</dbReference>
<feature type="binding site" evidence="16">
    <location>
        <position position="7"/>
    </location>
    <ligand>
        <name>Mg(2+)</name>
        <dbReference type="ChEBI" id="CHEBI:18420"/>
    </ligand>
</feature>
<dbReference type="Pfam" id="PF13242">
    <property type="entry name" value="Hydrolase_like"/>
    <property type="match status" value="1"/>
</dbReference>
<keyword evidence="8 16" id="KW-0479">Metal-binding</keyword>
<dbReference type="FunFam" id="3.40.50.1000:FF:000168">
    <property type="entry name" value="D,D-heptose 1,7-bisphosphate phosphatase"/>
    <property type="match status" value="1"/>
</dbReference>
<accession>A0A1N6H618</accession>
<proteinExistence type="inferred from homology"/>
<evidence type="ECO:0000256" key="12">
    <source>
        <dbReference type="ARBA" id="ARBA00023277"/>
    </source>
</evidence>
<protein>
    <recommendedName>
        <fullName evidence="14">D,D-heptose 1,7-bisphosphate phosphatase</fullName>
        <ecNumber evidence="14">3.1.3.-</ecNumber>
    </recommendedName>
</protein>
<dbReference type="PANTHER" id="PTHR42891:SF1">
    <property type="entry name" value="D-GLYCERO-BETA-D-MANNO-HEPTOSE-1,7-BISPHOSPHATE 7-PHOSPHATASE"/>
    <property type="match status" value="1"/>
</dbReference>
<comment type="cofactor">
    <cofactor evidence="2 16">
        <name>Mg(2+)</name>
        <dbReference type="ChEBI" id="CHEBI:18420"/>
    </cofactor>
</comment>
<feature type="binding site" evidence="16">
    <location>
        <position position="126"/>
    </location>
    <ligand>
        <name>Mg(2+)</name>
        <dbReference type="ChEBI" id="CHEBI:18420"/>
    </ligand>
</feature>
<dbReference type="EC" id="3.1.3.-" evidence="14"/>
<evidence type="ECO:0000256" key="16">
    <source>
        <dbReference type="PIRSR" id="PIRSR004682-4"/>
    </source>
</evidence>
<evidence type="ECO:0000256" key="8">
    <source>
        <dbReference type="ARBA" id="ARBA00022723"/>
    </source>
</evidence>
<dbReference type="RefSeq" id="WP_028461442.1">
    <property type="nucleotide sequence ID" value="NZ_FSRO01000001.1"/>
</dbReference>
<evidence type="ECO:0000256" key="15">
    <source>
        <dbReference type="PIRSR" id="PIRSR004682-3"/>
    </source>
</evidence>
<keyword evidence="12 14" id="KW-0119">Carbohydrate metabolism</keyword>
<keyword evidence="9 14" id="KW-0378">Hydrolase</keyword>
<dbReference type="PANTHER" id="PTHR42891">
    <property type="entry name" value="D-GLYCERO-BETA-D-MANNO-HEPTOSE-1,7-BISPHOSPHATE 7-PHOSPHATASE"/>
    <property type="match status" value="1"/>
</dbReference>
<dbReference type="NCBIfam" id="TIGR01656">
    <property type="entry name" value="Histidinol-ppas"/>
    <property type="match status" value="1"/>
</dbReference>
<comment type="pathway">
    <text evidence="5">Nucleotide-sugar biosynthesis; ADP-L-glycero-beta-D-manno-heptose biosynthesis; ADP-L-glycero-beta-D-manno-heptose from D-glycero-beta-D-manno-heptose 7-phosphate: step 2/4.</text>
</comment>
<organism evidence="17 18">
    <name type="scientific">Nitrosomonas cryotolerans ATCC 49181</name>
    <dbReference type="NCBI Taxonomy" id="1131553"/>
    <lineage>
        <taxon>Bacteria</taxon>
        <taxon>Pseudomonadati</taxon>
        <taxon>Pseudomonadota</taxon>
        <taxon>Betaproteobacteria</taxon>
        <taxon>Nitrosomonadales</taxon>
        <taxon>Nitrosomonadaceae</taxon>
        <taxon>Nitrosomonas</taxon>
    </lineage>
</organism>
<feature type="binding site" evidence="16">
    <location>
        <position position="97"/>
    </location>
    <ligand>
        <name>Zn(2+)</name>
        <dbReference type="ChEBI" id="CHEBI:29105"/>
    </ligand>
</feature>
<dbReference type="NCBIfam" id="NF006506">
    <property type="entry name" value="PRK08942.1"/>
    <property type="match status" value="1"/>
</dbReference>
<comment type="subcellular location">
    <subcellularLocation>
        <location evidence="4 14">Cytoplasm</location>
    </subcellularLocation>
</comment>
<evidence type="ECO:0000313" key="18">
    <source>
        <dbReference type="Proteomes" id="UP000185062"/>
    </source>
</evidence>
<dbReference type="GO" id="GO:0005737">
    <property type="term" value="C:cytoplasm"/>
    <property type="evidence" value="ECO:0007669"/>
    <property type="project" value="UniProtKB-SubCell"/>
</dbReference>
<sequence length="179" mass="19613">MKLIILDHNGVINHTSLTFIKTPDEWEPIPGSLEAIARLTHLGYRVVIVTNQSGIGRGLLDMTTYNAINEKMYKAVNQAGGRIDAIFFCPHTNMDKCACRKPATGMLKEIMQRYGTDLKNVPMIGDSLRDLQASAGVGAQPILVLTGKGERTRADNLLPENTQIFENLSTAVDFLVGQA</sequence>
<dbReference type="InterPro" id="IPR006549">
    <property type="entry name" value="HAD-SF_hydro_IIIA"/>
</dbReference>
<evidence type="ECO:0000256" key="11">
    <source>
        <dbReference type="ARBA" id="ARBA00022842"/>
    </source>
</evidence>
<feature type="binding site" evidence="16">
    <location>
        <position position="89"/>
    </location>
    <ligand>
        <name>Zn(2+)</name>
        <dbReference type="ChEBI" id="CHEBI:29105"/>
    </ligand>
</feature>
<dbReference type="InterPro" id="IPR006543">
    <property type="entry name" value="Histidinol-phos"/>
</dbReference>
<evidence type="ECO:0000256" key="4">
    <source>
        <dbReference type="ARBA" id="ARBA00004496"/>
    </source>
</evidence>
<keyword evidence="7 14" id="KW-0963">Cytoplasm</keyword>
<comment type="catalytic activity">
    <reaction evidence="1">
        <text>D-glycero-beta-D-manno-heptose 1,7-bisphosphate + H2O = D-glycero-beta-D-manno-heptose 1-phosphate + phosphate</text>
        <dbReference type="Rhea" id="RHEA:28518"/>
        <dbReference type="ChEBI" id="CHEBI:15377"/>
        <dbReference type="ChEBI" id="CHEBI:43474"/>
        <dbReference type="ChEBI" id="CHEBI:60208"/>
        <dbReference type="ChEBI" id="CHEBI:61593"/>
        <dbReference type="EC" id="3.1.3.82"/>
    </reaction>
</comment>
<evidence type="ECO:0000256" key="6">
    <source>
        <dbReference type="ARBA" id="ARBA00011245"/>
    </source>
</evidence>
<reference evidence="17 18" key="1">
    <citation type="submission" date="2016-12" db="EMBL/GenBank/DDBJ databases">
        <authorList>
            <person name="Song W.-J."/>
            <person name="Kurnit D.M."/>
        </authorList>
    </citation>
    <scope>NUCLEOTIDE SEQUENCE [LARGE SCALE GENOMIC DNA]</scope>
    <source>
        <strain evidence="17 18">ATCC 49181</strain>
    </source>
</reference>
<dbReference type="Gene3D" id="3.40.50.1000">
    <property type="entry name" value="HAD superfamily/HAD-like"/>
    <property type="match status" value="1"/>
</dbReference>
<dbReference type="InterPro" id="IPR036412">
    <property type="entry name" value="HAD-like_sf"/>
</dbReference>
<evidence type="ECO:0000256" key="2">
    <source>
        <dbReference type="ARBA" id="ARBA00001946"/>
    </source>
</evidence>
<dbReference type="GO" id="GO:0034200">
    <property type="term" value="F:D-glycero-beta-D-manno-heptose 1,7-bisphosphate 7-phosphatase activity"/>
    <property type="evidence" value="ECO:0007669"/>
    <property type="project" value="UniProtKB-EC"/>
</dbReference>
<feature type="site" description="Stabilizes the phosphoryl group" evidence="15">
    <location>
        <position position="101"/>
    </location>
</feature>
<dbReference type="CDD" id="cd07503">
    <property type="entry name" value="HAD_HisB-N"/>
    <property type="match status" value="1"/>
</dbReference>
<evidence type="ECO:0000313" key="17">
    <source>
        <dbReference type="EMBL" id="SIO15261.1"/>
    </source>
</evidence>
<keyword evidence="11 16" id="KW-0460">Magnesium</keyword>
<comment type="cofactor">
    <cofactor evidence="3 16">
        <name>Zn(2+)</name>
        <dbReference type="ChEBI" id="CHEBI:29105"/>
    </cofactor>
</comment>
<evidence type="ECO:0000256" key="14">
    <source>
        <dbReference type="PIRNR" id="PIRNR004682"/>
    </source>
</evidence>
<evidence type="ECO:0000256" key="5">
    <source>
        <dbReference type="ARBA" id="ARBA00004708"/>
    </source>
</evidence>
<evidence type="ECO:0000256" key="7">
    <source>
        <dbReference type="ARBA" id="ARBA00022490"/>
    </source>
</evidence>
<feature type="binding site" evidence="16">
    <location>
        <position position="99"/>
    </location>
    <ligand>
        <name>Zn(2+)</name>
        <dbReference type="ChEBI" id="CHEBI:29105"/>
    </ligand>
</feature>
<comment type="similarity">
    <text evidence="13 14">Belongs to the gmhB family.</text>
</comment>
<evidence type="ECO:0000256" key="1">
    <source>
        <dbReference type="ARBA" id="ARBA00001226"/>
    </source>
</evidence>
<feature type="site" description="Contributes to substrate recognition" evidence="15">
    <location>
        <position position="100"/>
    </location>
</feature>
<dbReference type="InterPro" id="IPR004446">
    <property type="entry name" value="Heptose_bisP_phosphatase"/>
</dbReference>
<gene>
    <name evidence="17" type="ORF">SAMN02743940_1038</name>
</gene>